<dbReference type="Pfam" id="PF04191">
    <property type="entry name" value="PEMT"/>
    <property type="match status" value="1"/>
</dbReference>
<evidence type="ECO:0000256" key="3">
    <source>
        <dbReference type="ARBA" id="ARBA00022516"/>
    </source>
</evidence>
<keyword evidence="7 17" id="KW-0812">Transmembrane</keyword>
<feature type="topological domain" description="Lumenal" evidence="17">
    <location>
        <begin position="31"/>
        <end position="42"/>
    </location>
</feature>
<gene>
    <name evidence="19" type="ORF">CONCODRAFT_19809</name>
</gene>
<keyword evidence="10 17" id="KW-0443">Lipid metabolism</keyword>
<evidence type="ECO:0000256" key="10">
    <source>
        <dbReference type="ARBA" id="ARBA00023098"/>
    </source>
</evidence>
<dbReference type="EC" id="2.1.1.71" evidence="17"/>
<feature type="transmembrane region" description="Helical" evidence="18">
    <location>
        <begin position="83"/>
        <end position="101"/>
    </location>
</feature>
<evidence type="ECO:0000256" key="17">
    <source>
        <dbReference type="HAMAP-Rule" id="MF_03216"/>
    </source>
</evidence>
<comment type="catalytic activity">
    <reaction evidence="16 17">
        <text>a 1,2-diacyl-sn-glycero-3-phospho-N-methylethanolamine + S-adenosyl-L-methionine = a 1,2-diacyl-sn-glycero-3-phospho-N,N-dimethylethanolamine + S-adenosyl-L-homocysteine + H(+)</text>
        <dbReference type="Rhea" id="RHEA:32735"/>
        <dbReference type="ChEBI" id="CHEBI:15378"/>
        <dbReference type="ChEBI" id="CHEBI:57856"/>
        <dbReference type="ChEBI" id="CHEBI:59789"/>
        <dbReference type="ChEBI" id="CHEBI:64572"/>
        <dbReference type="ChEBI" id="CHEBI:64573"/>
        <dbReference type="EC" id="2.1.1.71"/>
    </reaction>
</comment>
<feature type="transmembrane region" description="Helical" evidence="18">
    <location>
        <begin position="108"/>
        <end position="132"/>
    </location>
</feature>
<evidence type="ECO:0000313" key="20">
    <source>
        <dbReference type="Proteomes" id="UP000070444"/>
    </source>
</evidence>
<evidence type="ECO:0000256" key="9">
    <source>
        <dbReference type="ARBA" id="ARBA00022989"/>
    </source>
</evidence>
<evidence type="ECO:0000256" key="13">
    <source>
        <dbReference type="ARBA" id="ARBA00023209"/>
    </source>
</evidence>
<dbReference type="EMBL" id="KQ964655">
    <property type="protein sequence ID" value="KXN67170.1"/>
    <property type="molecule type" value="Genomic_DNA"/>
</dbReference>
<dbReference type="HAMAP" id="MF_03216">
    <property type="entry name" value="PLMT"/>
    <property type="match status" value="1"/>
</dbReference>
<protein>
    <recommendedName>
        <fullName evidence="17">Phosphatidyl-N-methylethanolamine N-methyltransferase</fullName>
        <ecNumber evidence="17">2.1.1.71</ecNumber>
    </recommendedName>
    <alternativeName>
        <fullName evidence="17">Phospholipid methyltransferase</fullName>
        <shortName evidence="17">PLMT</shortName>
    </alternativeName>
</protein>
<proteinExistence type="inferred from homology"/>
<feature type="transmembrane region" description="Helical" evidence="18">
    <location>
        <begin position="152"/>
        <end position="173"/>
    </location>
</feature>
<feature type="topological domain" description="Lumenal" evidence="17">
    <location>
        <begin position="112"/>
        <end position="154"/>
    </location>
</feature>
<evidence type="ECO:0000256" key="1">
    <source>
        <dbReference type="ARBA" id="ARBA00004969"/>
    </source>
</evidence>
<evidence type="ECO:0000256" key="14">
    <source>
        <dbReference type="ARBA" id="ARBA00023264"/>
    </source>
</evidence>
<feature type="transmembrane region" description="Helical" evidence="18">
    <location>
        <begin position="42"/>
        <end position="63"/>
    </location>
</feature>
<name>A0A137NWG6_CONC2</name>
<dbReference type="Proteomes" id="UP000070444">
    <property type="component" value="Unassembled WGS sequence"/>
</dbReference>
<reference evidence="19 20" key="1">
    <citation type="journal article" date="2015" name="Genome Biol. Evol.">
        <title>Phylogenomic analyses indicate that early fungi evolved digesting cell walls of algal ancestors of land plants.</title>
        <authorList>
            <person name="Chang Y."/>
            <person name="Wang S."/>
            <person name="Sekimoto S."/>
            <person name="Aerts A.L."/>
            <person name="Choi C."/>
            <person name="Clum A."/>
            <person name="LaButti K.M."/>
            <person name="Lindquist E.A."/>
            <person name="Yee Ngan C."/>
            <person name="Ohm R.A."/>
            <person name="Salamov A.A."/>
            <person name="Grigoriev I.V."/>
            <person name="Spatafora J.W."/>
            <person name="Berbee M.L."/>
        </authorList>
    </citation>
    <scope>NUCLEOTIDE SEQUENCE [LARGE SCALE GENOMIC DNA]</scope>
    <source>
        <strain evidence="19 20">NRRL 28638</strain>
    </source>
</reference>
<dbReference type="STRING" id="796925.A0A137NWG6"/>
<evidence type="ECO:0000256" key="4">
    <source>
        <dbReference type="ARBA" id="ARBA00022603"/>
    </source>
</evidence>
<comment type="catalytic activity">
    <reaction evidence="15">
        <text>a 1,2-diacyl-sn-glycero-3-phospho-N,N-dimethylethanolamine + S-adenosyl-L-methionine = a 1,2-diacyl-sn-glycero-3-phosphocholine + S-adenosyl-L-homocysteine + H(+)</text>
        <dbReference type="Rhea" id="RHEA:32739"/>
        <dbReference type="ChEBI" id="CHEBI:15378"/>
        <dbReference type="ChEBI" id="CHEBI:57643"/>
        <dbReference type="ChEBI" id="CHEBI:57856"/>
        <dbReference type="ChEBI" id="CHEBI:59789"/>
        <dbReference type="ChEBI" id="CHEBI:64572"/>
        <dbReference type="EC" id="2.1.1.71"/>
    </reaction>
</comment>
<evidence type="ECO:0000256" key="8">
    <source>
        <dbReference type="ARBA" id="ARBA00022824"/>
    </source>
</evidence>
<keyword evidence="14 17" id="KW-1208">Phospholipid metabolism</keyword>
<evidence type="ECO:0000256" key="2">
    <source>
        <dbReference type="ARBA" id="ARBA00005189"/>
    </source>
</evidence>
<keyword evidence="6 17" id="KW-0949">S-adenosyl-L-methionine</keyword>
<comment type="subcellular location">
    <subcellularLocation>
        <location evidence="17">Endoplasmic reticulum membrane</location>
        <topology evidence="17">Multi-pass membrane protein</topology>
    </subcellularLocation>
    <subcellularLocation>
        <location evidence="17">Mitochondrion membrane</location>
        <topology evidence="17">Multi-pass membrane protein</topology>
    </subcellularLocation>
</comment>
<keyword evidence="20" id="KW-1185">Reference proteome</keyword>
<dbReference type="PANTHER" id="PTHR15458">
    <property type="entry name" value="PHOSPHATIDYLETHANOLAMINE N-METHYLTRANSFERASE"/>
    <property type="match status" value="1"/>
</dbReference>
<dbReference type="GO" id="GO:0005789">
    <property type="term" value="C:endoplasmic reticulum membrane"/>
    <property type="evidence" value="ECO:0007669"/>
    <property type="project" value="UniProtKB-SubCell"/>
</dbReference>
<evidence type="ECO:0000256" key="6">
    <source>
        <dbReference type="ARBA" id="ARBA00022691"/>
    </source>
</evidence>
<dbReference type="InterPro" id="IPR007318">
    <property type="entry name" value="Phopholipid_MeTrfase"/>
</dbReference>
<evidence type="ECO:0000313" key="19">
    <source>
        <dbReference type="EMBL" id="KXN67170.1"/>
    </source>
</evidence>
<keyword evidence="3 17" id="KW-0444">Lipid biosynthesis</keyword>
<comment type="pathway">
    <text evidence="2">Lipid metabolism.</text>
</comment>
<keyword evidence="8 17" id="KW-0256">Endoplasmic reticulum</keyword>
<keyword evidence="11 17" id="KW-0496">Mitochondrion</keyword>
<feature type="binding site" evidence="17">
    <location>
        <begin position="95"/>
        <end position="97"/>
    </location>
    <ligand>
        <name>S-adenosyl-L-methionine</name>
        <dbReference type="ChEBI" id="CHEBI:59789"/>
    </ligand>
</feature>
<evidence type="ECO:0000256" key="15">
    <source>
        <dbReference type="ARBA" id="ARBA00051252"/>
    </source>
</evidence>
<feature type="topological domain" description="Lumenal" evidence="17">
    <location>
        <begin position="1"/>
        <end position="9"/>
    </location>
</feature>
<keyword evidence="9 17" id="KW-1133">Transmembrane helix</keyword>
<sequence length="200" mass="22368">MLKDLDLSQQSLYLSAASICFNPLFWNIVARNEYRQKTIQNIVGSPKVGCYLLGATIFSLGLIRDYLYKLALEAQPASEALNLPFIAPLSAGLVLVGNVLVLSSYFRLGFVGTFLGDYFGILMDEPVTGFPFNVSDNPMYHGSTLIFLGTALWYQKLSGVYLTVLVSVVYYLAIQFENPFTTMIYANRDKVEKKKSKKLN</sequence>
<dbReference type="GO" id="GO:0031966">
    <property type="term" value="C:mitochondrial membrane"/>
    <property type="evidence" value="ECO:0007669"/>
    <property type="project" value="UniProtKB-SubCell"/>
</dbReference>
<accession>A0A137NWG6</accession>
<dbReference type="PIRSF" id="PIRSF005444">
    <property type="entry name" value="PEMT"/>
    <property type="match status" value="1"/>
</dbReference>
<keyword evidence="5 17" id="KW-0808">Transferase</keyword>
<evidence type="ECO:0000256" key="7">
    <source>
        <dbReference type="ARBA" id="ARBA00022692"/>
    </source>
</evidence>
<dbReference type="Gene3D" id="1.20.120.1630">
    <property type="match status" value="1"/>
</dbReference>
<evidence type="ECO:0000256" key="5">
    <source>
        <dbReference type="ARBA" id="ARBA00022679"/>
    </source>
</evidence>
<dbReference type="GO" id="GO:0006656">
    <property type="term" value="P:phosphatidylcholine biosynthetic process"/>
    <property type="evidence" value="ECO:0007669"/>
    <property type="project" value="UniProtKB-UniRule"/>
</dbReference>
<evidence type="ECO:0000256" key="12">
    <source>
        <dbReference type="ARBA" id="ARBA00023136"/>
    </source>
</evidence>
<dbReference type="PROSITE" id="PS51599">
    <property type="entry name" value="SAM_PEMT_PEM2"/>
    <property type="match status" value="1"/>
</dbReference>
<dbReference type="InterPro" id="IPR024960">
    <property type="entry name" value="PEMT/MFAP"/>
</dbReference>
<comment type="pathway">
    <text evidence="1 17">Phospholipid metabolism; phosphatidylcholine biosynthesis.</text>
</comment>
<evidence type="ECO:0000256" key="16">
    <source>
        <dbReference type="ARBA" id="ARBA00052459"/>
    </source>
</evidence>
<dbReference type="OMA" id="PTFWNIA"/>
<feature type="intramembrane region" description="Helical" evidence="17">
    <location>
        <begin position="10"/>
        <end position="30"/>
    </location>
</feature>
<evidence type="ECO:0000256" key="11">
    <source>
        <dbReference type="ARBA" id="ARBA00023128"/>
    </source>
</evidence>
<dbReference type="AlphaFoldDB" id="A0A137NWG6"/>
<dbReference type="GO" id="GO:0000773">
    <property type="term" value="F:phosphatidyl-N-methylethanolamine N-methyltransferase activity"/>
    <property type="evidence" value="ECO:0007669"/>
    <property type="project" value="UniProtKB-UniRule"/>
</dbReference>
<comment type="function">
    <text evidence="17">Catalyzes the second two steps of the methylation pathway of phosphatidylcholine biosynthesis, the SAM-dependent methylation of phosphatidylmonomethylethanolamine (PMME) to phosphatidyldimethylethanolamine (PDME) and of PDME to phosphatidylcholine (PC).</text>
</comment>
<dbReference type="FunFam" id="1.20.120.1630:FF:000005">
    <property type="entry name" value="Phosphatidylethanolamine N-methyltransferase"/>
    <property type="match status" value="1"/>
</dbReference>
<organism evidence="19 20">
    <name type="scientific">Conidiobolus coronatus (strain ATCC 28846 / CBS 209.66 / NRRL 28638)</name>
    <name type="common">Delacroixia coronata</name>
    <dbReference type="NCBI Taxonomy" id="796925"/>
    <lineage>
        <taxon>Eukaryota</taxon>
        <taxon>Fungi</taxon>
        <taxon>Fungi incertae sedis</taxon>
        <taxon>Zoopagomycota</taxon>
        <taxon>Entomophthoromycotina</taxon>
        <taxon>Entomophthoromycetes</taxon>
        <taxon>Entomophthorales</taxon>
        <taxon>Ancylistaceae</taxon>
        <taxon>Conidiobolus</taxon>
    </lineage>
</organism>
<feature type="transmembrane region" description="Helical" evidence="18">
    <location>
        <begin position="12"/>
        <end position="30"/>
    </location>
</feature>
<comment type="similarity">
    <text evidence="17">Belongs to the class VI-like SAM-binding methyltransferase superfamily. PEMT/PEM2 methyltransferase family.</text>
</comment>
<keyword evidence="13 17" id="KW-0594">Phospholipid biosynthesis</keyword>
<feature type="topological domain" description="Cytoplasmic" evidence="17">
    <location>
        <begin position="176"/>
        <end position="200"/>
    </location>
</feature>
<dbReference type="GO" id="GO:0032259">
    <property type="term" value="P:methylation"/>
    <property type="evidence" value="ECO:0007669"/>
    <property type="project" value="UniProtKB-KW"/>
</dbReference>
<dbReference type="UniPathway" id="UPA00753"/>
<dbReference type="PANTHER" id="PTHR15458:SF5">
    <property type="entry name" value="PHOSPHATIDYLETHANOLAMINE N-METHYLTRANSFERASE"/>
    <property type="match status" value="1"/>
</dbReference>
<feature type="topological domain" description="Cytoplasmic" evidence="17">
    <location>
        <begin position="64"/>
        <end position="90"/>
    </location>
</feature>
<keyword evidence="12 17" id="KW-0472">Membrane</keyword>
<feature type="binding site" evidence="17">
    <location>
        <begin position="177"/>
        <end position="178"/>
    </location>
    <ligand>
        <name>S-adenosyl-L-methionine</name>
        <dbReference type="ChEBI" id="CHEBI:59789"/>
    </ligand>
</feature>
<keyword evidence="4 17" id="KW-0489">Methyltransferase</keyword>
<dbReference type="OrthoDB" id="8300106at2759"/>
<evidence type="ECO:0000256" key="18">
    <source>
        <dbReference type="SAM" id="Phobius"/>
    </source>
</evidence>